<sequence length="174" mass="18946">MAQCPTLALQYTALPETETAKKHLNRNRGSVLRMTMIQQQAGKMGHPLMNLLRLNGTPILQQLQLEEKLLRTSSDNWCIINDGTDTPAIVMGVSGKPSELLEIGPVLRDRVPVIRRFTGGGTVIVDSGTVFITLICNKDAVPGVQPYPVPSCLGVVCCIMKCFEGLVISNSGKW</sequence>
<dbReference type="Proteomes" id="UP001168877">
    <property type="component" value="Unassembled WGS sequence"/>
</dbReference>
<feature type="domain" description="BPL/LPL catalytic" evidence="1">
    <location>
        <begin position="59"/>
        <end position="140"/>
    </location>
</feature>
<dbReference type="InterPro" id="IPR045864">
    <property type="entry name" value="aa-tRNA-synth_II/BPL/LPL"/>
</dbReference>
<protein>
    <recommendedName>
        <fullName evidence="1">BPL/LPL catalytic domain-containing protein</fullName>
    </recommendedName>
</protein>
<evidence type="ECO:0000313" key="3">
    <source>
        <dbReference type="Proteomes" id="UP001168877"/>
    </source>
</evidence>
<proteinExistence type="predicted"/>
<dbReference type="EMBL" id="JAUESC010000383">
    <property type="protein sequence ID" value="KAK0585150.1"/>
    <property type="molecule type" value="Genomic_DNA"/>
</dbReference>
<dbReference type="InterPro" id="IPR004143">
    <property type="entry name" value="BPL_LPL_catalytic"/>
</dbReference>
<evidence type="ECO:0000259" key="1">
    <source>
        <dbReference type="Pfam" id="PF21948"/>
    </source>
</evidence>
<dbReference type="AlphaFoldDB" id="A0AA39S946"/>
<reference evidence="2" key="2">
    <citation type="submission" date="2023-06" db="EMBL/GenBank/DDBJ databases">
        <authorList>
            <person name="Swenson N.G."/>
            <person name="Wegrzyn J.L."/>
            <person name="Mcevoy S.L."/>
        </authorList>
    </citation>
    <scope>NUCLEOTIDE SEQUENCE</scope>
    <source>
        <strain evidence="2">NS2018</strain>
        <tissue evidence="2">Leaf</tissue>
    </source>
</reference>
<dbReference type="Pfam" id="PF21948">
    <property type="entry name" value="LplA-B_cat"/>
    <property type="match status" value="1"/>
</dbReference>
<name>A0AA39S946_ACESA</name>
<dbReference type="PANTHER" id="PTHR43506">
    <property type="entry name" value="BIOTIN/LIPOATE A/B PROTEIN LIGASE FAMILY"/>
    <property type="match status" value="1"/>
</dbReference>
<keyword evidence="3" id="KW-1185">Reference proteome</keyword>
<dbReference type="InterPro" id="IPR053264">
    <property type="entry name" value="Lipoate-ligase_2_inactive"/>
</dbReference>
<reference evidence="2" key="1">
    <citation type="journal article" date="2022" name="Plant J.">
        <title>Strategies of tolerance reflected in two North American maple genomes.</title>
        <authorList>
            <person name="McEvoy S.L."/>
            <person name="Sezen U.U."/>
            <person name="Trouern-Trend A."/>
            <person name="McMahon S.M."/>
            <person name="Schaberg P.G."/>
            <person name="Yang J."/>
            <person name="Wegrzyn J.L."/>
            <person name="Swenson N.G."/>
        </authorList>
    </citation>
    <scope>NUCLEOTIDE SEQUENCE</scope>
    <source>
        <strain evidence="2">NS2018</strain>
    </source>
</reference>
<dbReference type="SUPFAM" id="SSF55681">
    <property type="entry name" value="Class II aaRS and biotin synthetases"/>
    <property type="match status" value="1"/>
</dbReference>
<organism evidence="2 3">
    <name type="scientific">Acer saccharum</name>
    <name type="common">Sugar maple</name>
    <dbReference type="NCBI Taxonomy" id="4024"/>
    <lineage>
        <taxon>Eukaryota</taxon>
        <taxon>Viridiplantae</taxon>
        <taxon>Streptophyta</taxon>
        <taxon>Embryophyta</taxon>
        <taxon>Tracheophyta</taxon>
        <taxon>Spermatophyta</taxon>
        <taxon>Magnoliopsida</taxon>
        <taxon>eudicotyledons</taxon>
        <taxon>Gunneridae</taxon>
        <taxon>Pentapetalae</taxon>
        <taxon>rosids</taxon>
        <taxon>malvids</taxon>
        <taxon>Sapindales</taxon>
        <taxon>Sapindaceae</taxon>
        <taxon>Hippocastanoideae</taxon>
        <taxon>Acereae</taxon>
        <taxon>Acer</taxon>
    </lineage>
</organism>
<dbReference type="PANTHER" id="PTHR43506:SF1">
    <property type="entry name" value="BPL_LPL CATALYTIC DOMAIN-CONTAINING PROTEIN"/>
    <property type="match status" value="1"/>
</dbReference>
<accession>A0AA39S946</accession>
<comment type="caution">
    <text evidence="2">The sequence shown here is derived from an EMBL/GenBank/DDBJ whole genome shotgun (WGS) entry which is preliminary data.</text>
</comment>
<gene>
    <name evidence="2" type="ORF">LWI29_023982</name>
</gene>
<evidence type="ECO:0000313" key="2">
    <source>
        <dbReference type="EMBL" id="KAK0585150.1"/>
    </source>
</evidence>
<dbReference type="Gene3D" id="3.30.930.10">
    <property type="entry name" value="Bira Bifunctional Protein, Domain 2"/>
    <property type="match status" value="1"/>
</dbReference>